<accession>A0A916ZPJ8</accession>
<evidence type="ECO:0000313" key="7">
    <source>
        <dbReference type="EMBL" id="GGE07806.1"/>
    </source>
</evidence>
<feature type="transmembrane region" description="Helical" evidence="6">
    <location>
        <begin position="74"/>
        <end position="95"/>
    </location>
</feature>
<dbReference type="GO" id="GO:0005886">
    <property type="term" value="C:plasma membrane"/>
    <property type="evidence" value="ECO:0007669"/>
    <property type="project" value="UniProtKB-SubCell"/>
</dbReference>
<organism evidence="7 8">
    <name type="scientific">Aureimonas endophytica</name>
    <dbReference type="NCBI Taxonomy" id="2027858"/>
    <lineage>
        <taxon>Bacteria</taxon>
        <taxon>Pseudomonadati</taxon>
        <taxon>Pseudomonadota</taxon>
        <taxon>Alphaproteobacteria</taxon>
        <taxon>Hyphomicrobiales</taxon>
        <taxon>Aurantimonadaceae</taxon>
        <taxon>Aureimonas</taxon>
    </lineage>
</organism>
<evidence type="ECO:0000313" key="8">
    <source>
        <dbReference type="Proteomes" id="UP000644699"/>
    </source>
</evidence>
<keyword evidence="8" id="KW-1185">Reference proteome</keyword>
<gene>
    <name evidence="7" type="ORF">GCM10011390_28550</name>
</gene>
<feature type="transmembrane region" description="Helical" evidence="6">
    <location>
        <begin position="49"/>
        <end position="67"/>
    </location>
</feature>
<dbReference type="Proteomes" id="UP000644699">
    <property type="component" value="Unassembled WGS sequence"/>
</dbReference>
<dbReference type="Pfam" id="PF03626">
    <property type="entry name" value="COX4_pro"/>
    <property type="match status" value="1"/>
</dbReference>
<keyword evidence="3 6" id="KW-0812">Transmembrane</keyword>
<dbReference type="EMBL" id="BMIQ01000004">
    <property type="protein sequence ID" value="GGE07806.1"/>
    <property type="molecule type" value="Genomic_DNA"/>
</dbReference>
<protein>
    <recommendedName>
        <fullName evidence="9">Caa(3)-type oxidase subunit IV</fullName>
    </recommendedName>
</protein>
<comment type="subcellular location">
    <subcellularLocation>
        <location evidence="1">Cell membrane</location>
        <topology evidence="1">Multi-pass membrane protein</topology>
    </subcellularLocation>
</comment>
<name>A0A916ZPJ8_9HYPH</name>
<keyword evidence="4 6" id="KW-1133">Transmembrane helix</keyword>
<evidence type="ECO:0000256" key="6">
    <source>
        <dbReference type="SAM" id="Phobius"/>
    </source>
</evidence>
<evidence type="ECO:0000256" key="5">
    <source>
        <dbReference type="ARBA" id="ARBA00023136"/>
    </source>
</evidence>
<dbReference type="AlphaFoldDB" id="A0A916ZPJ8"/>
<evidence type="ECO:0000256" key="1">
    <source>
        <dbReference type="ARBA" id="ARBA00004651"/>
    </source>
</evidence>
<evidence type="ECO:0000256" key="2">
    <source>
        <dbReference type="ARBA" id="ARBA00022475"/>
    </source>
</evidence>
<keyword evidence="5 6" id="KW-0472">Membrane</keyword>
<comment type="caution">
    <text evidence="7">The sequence shown here is derived from an EMBL/GenBank/DDBJ whole genome shotgun (WGS) entry which is preliminary data.</text>
</comment>
<keyword evidence="2" id="KW-1003">Cell membrane</keyword>
<dbReference type="InterPro" id="IPR011743">
    <property type="entry name" value="Caa3_sub_IV"/>
</dbReference>
<dbReference type="NCBIfam" id="TIGR02229">
    <property type="entry name" value="caa3_sub_IV"/>
    <property type="match status" value="1"/>
</dbReference>
<evidence type="ECO:0008006" key="9">
    <source>
        <dbReference type="Google" id="ProtNLM"/>
    </source>
</evidence>
<dbReference type="InterPro" id="IPR005171">
    <property type="entry name" value="Cyt_c_oxidase_su4_prok"/>
</dbReference>
<dbReference type="RefSeq" id="WP_244639485.1">
    <property type="nucleotide sequence ID" value="NZ_BMIQ01000004.1"/>
</dbReference>
<reference evidence="7" key="2">
    <citation type="submission" date="2020-09" db="EMBL/GenBank/DDBJ databases">
        <authorList>
            <person name="Sun Q."/>
            <person name="Zhou Y."/>
        </authorList>
    </citation>
    <scope>NUCLEOTIDE SEQUENCE</scope>
    <source>
        <strain evidence="7">CGMCC 1.15367</strain>
    </source>
</reference>
<evidence type="ECO:0000256" key="3">
    <source>
        <dbReference type="ARBA" id="ARBA00022692"/>
    </source>
</evidence>
<proteinExistence type="predicted"/>
<reference evidence="7" key="1">
    <citation type="journal article" date="2014" name="Int. J. Syst. Evol. Microbiol.">
        <title>Complete genome sequence of Corynebacterium casei LMG S-19264T (=DSM 44701T), isolated from a smear-ripened cheese.</title>
        <authorList>
            <consortium name="US DOE Joint Genome Institute (JGI-PGF)"/>
            <person name="Walter F."/>
            <person name="Albersmeier A."/>
            <person name="Kalinowski J."/>
            <person name="Ruckert C."/>
        </authorList>
    </citation>
    <scope>NUCLEOTIDE SEQUENCE</scope>
    <source>
        <strain evidence="7">CGMCC 1.15367</strain>
    </source>
</reference>
<evidence type="ECO:0000256" key="4">
    <source>
        <dbReference type="ARBA" id="ARBA00022989"/>
    </source>
</evidence>
<sequence length="128" mass="13106">MSAARPSGRKTGGGLALWRGPLAVGAALMLLLAATLGLAYLPMGAANGPVSYAIALLKALLVALVFMKLVRSPALFALAALAGCFWLAALFTMTLTDYPFRLAGERLPGFPQEAPADPAPVAASGLPR</sequence>
<feature type="transmembrane region" description="Helical" evidence="6">
    <location>
        <begin position="21"/>
        <end position="43"/>
    </location>
</feature>